<evidence type="ECO:0000256" key="1">
    <source>
        <dbReference type="SAM" id="MobiDB-lite"/>
    </source>
</evidence>
<gene>
    <name evidence="4" type="ORF">ACFPH6_34515</name>
</gene>
<dbReference type="EMBL" id="JBHSFG010000063">
    <property type="protein sequence ID" value="MFC4469562.1"/>
    <property type="molecule type" value="Genomic_DNA"/>
</dbReference>
<sequence length="188" mass="18418">MRTTQTFVRAGLTVAATAALPLALTAGPAAAVNTQITVTSSGSTVQVNTTSCPSGGDASLLTSGQTNFAQGRQAALSGTGTQSASWSGVSAGTYTVIVVCENGTTAGTQSITVSTGTSPTISATATPSPSPTRSPSPTATATRGVMGGTGGTAKDYSTVTYTAGGVLVATGVGATAWVLRRRSKPNRL</sequence>
<reference evidence="5" key="1">
    <citation type="journal article" date="2019" name="Int. J. Syst. Evol. Microbiol.">
        <title>The Global Catalogue of Microorganisms (GCM) 10K type strain sequencing project: providing services to taxonomists for standard genome sequencing and annotation.</title>
        <authorList>
            <consortium name="The Broad Institute Genomics Platform"/>
            <consortium name="The Broad Institute Genome Sequencing Center for Infectious Disease"/>
            <person name="Wu L."/>
            <person name="Ma J."/>
        </authorList>
    </citation>
    <scope>NUCLEOTIDE SEQUENCE [LARGE SCALE GENOMIC DNA]</scope>
    <source>
        <strain evidence="5">DT43</strain>
    </source>
</reference>
<feature type="region of interest" description="Disordered" evidence="1">
    <location>
        <begin position="113"/>
        <end position="146"/>
    </location>
</feature>
<dbReference type="RefSeq" id="WP_386348768.1">
    <property type="nucleotide sequence ID" value="NZ_JBHSFG010000063.1"/>
</dbReference>
<feature type="transmembrane region" description="Helical" evidence="2">
    <location>
        <begin position="159"/>
        <end position="179"/>
    </location>
</feature>
<dbReference type="Proteomes" id="UP001596012">
    <property type="component" value="Unassembled WGS sequence"/>
</dbReference>
<evidence type="ECO:0000313" key="5">
    <source>
        <dbReference type="Proteomes" id="UP001596012"/>
    </source>
</evidence>
<proteinExistence type="predicted"/>
<keyword evidence="2" id="KW-1133">Transmembrane helix</keyword>
<feature type="signal peptide" evidence="3">
    <location>
        <begin position="1"/>
        <end position="31"/>
    </location>
</feature>
<organism evidence="4 5">
    <name type="scientific">Streptomyces xiangluensis</name>
    <dbReference type="NCBI Taxonomy" id="2665720"/>
    <lineage>
        <taxon>Bacteria</taxon>
        <taxon>Bacillati</taxon>
        <taxon>Actinomycetota</taxon>
        <taxon>Actinomycetes</taxon>
        <taxon>Kitasatosporales</taxon>
        <taxon>Streptomycetaceae</taxon>
        <taxon>Streptomyces</taxon>
    </lineage>
</organism>
<evidence type="ECO:0008006" key="6">
    <source>
        <dbReference type="Google" id="ProtNLM"/>
    </source>
</evidence>
<evidence type="ECO:0000313" key="4">
    <source>
        <dbReference type="EMBL" id="MFC4469562.1"/>
    </source>
</evidence>
<keyword evidence="5" id="KW-1185">Reference proteome</keyword>
<protein>
    <recommendedName>
        <fullName evidence="6">Secreted protein</fullName>
    </recommendedName>
</protein>
<keyword evidence="2" id="KW-0812">Transmembrane</keyword>
<keyword evidence="2" id="KW-0472">Membrane</keyword>
<evidence type="ECO:0000256" key="3">
    <source>
        <dbReference type="SAM" id="SignalP"/>
    </source>
</evidence>
<evidence type="ECO:0000256" key="2">
    <source>
        <dbReference type="SAM" id="Phobius"/>
    </source>
</evidence>
<keyword evidence="3" id="KW-0732">Signal</keyword>
<feature type="chain" id="PRO_5046320620" description="Secreted protein" evidence="3">
    <location>
        <begin position="32"/>
        <end position="188"/>
    </location>
</feature>
<feature type="compositionally biased region" description="Low complexity" evidence="1">
    <location>
        <begin position="114"/>
        <end position="127"/>
    </location>
</feature>
<name>A0ABV8YY63_9ACTN</name>
<accession>A0ABV8YY63</accession>
<comment type="caution">
    <text evidence="4">The sequence shown here is derived from an EMBL/GenBank/DDBJ whole genome shotgun (WGS) entry which is preliminary data.</text>
</comment>